<keyword evidence="1" id="KW-0812">Transmembrane</keyword>
<dbReference type="PANTHER" id="PTHR40031">
    <property type="entry name" value="HYPOTHETICAL MEMBRANE SPANNING PROTEIN"/>
    <property type="match status" value="1"/>
</dbReference>
<keyword evidence="1" id="KW-0472">Membrane</keyword>
<feature type="transmembrane region" description="Helical" evidence="1">
    <location>
        <begin position="105"/>
        <end position="122"/>
    </location>
</feature>
<name>A0A848HFA8_9BURK</name>
<feature type="transmembrane region" description="Helical" evidence="1">
    <location>
        <begin position="74"/>
        <end position="93"/>
    </location>
</feature>
<accession>A0A848HFA8</accession>
<feature type="transmembrane region" description="Helical" evidence="1">
    <location>
        <begin position="223"/>
        <end position="240"/>
    </location>
</feature>
<protein>
    <submittedName>
        <fullName evidence="2">Metal-dependent hydrolase</fullName>
    </submittedName>
</protein>
<dbReference type="PANTHER" id="PTHR40031:SF1">
    <property type="entry name" value="MEMBRANE-BOUND METAL-DEPENDENT HYDROLASE"/>
    <property type="match status" value="1"/>
</dbReference>
<evidence type="ECO:0000313" key="3">
    <source>
        <dbReference type="Proteomes" id="UP000583752"/>
    </source>
</evidence>
<evidence type="ECO:0000313" key="2">
    <source>
        <dbReference type="EMBL" id="NML59924.1"/>
    </source>
</evidence>
<reference evidence="2 3" key="1">
    <citation type="submission" date="2020-04" db="EMBL/GenBank/DDBJ databases">
        <title>Massilia sp. RP-1-19 isolated from soil.</title>
        <authorList>
            <person name="Dahal R.H."/>
        </authorList>
    </citation>
    <scope>NUCLEOTIDE SEQUENCE [LARGE SCALE GENOMIC DNA]</scope>
    <source>
        <strain evidence="2 3">RP-1-19</strain>
    </source>
</reference>
<feature type="transmembrane region" description="Helical" evidence="1">
    <location>
        <begin position="193"/>
        <end position="211"/>
    </location>
</feature>
<comment type="caution">
    <text evidence="2">The sequence shown here is derived from an EMBL/GenBank/DDBJ whole genome shotgun (WGS) entry which is preliminary data.</text>
</comment>
<dbReference type="GO" id="GO:0016787">
    <property type="term" value="F:hydrolase activity"/>
    <property type="evidence" value="ECO:0007669"/>
    <property type="project" value="UniProtKB-KW"/>
</dbReference>
<dbReference type="InterPro" id="IPR007404">
    <property type="entry name" value="YdjM-like"/>
</dbReference>
<dbReference type="AlphaFoldDB" id="A0A848HFA8"/>
<evidence type="ECO:0000256" key="1">
    <source>
        <dbReference type="SAM" id="Phobius"/>
    </source>
</evidence>
<feature type="transmembrane region" description="Helical" evidence="1">
    <location>
        <begin position="171"/>
        <end position="187"/>
    </location>
</feature>
<gene>
    <name evidence="2" type="ORF">HHL21_02255</name>
</gene>
<dbReference type="RefSeq" id="WP_169463611.1">
    <property type="nucleotide sequence ID" value="NZ_JABBGG010000001.1"/>
</dbReference>
<keyword evidence="1" id="KW-1133">Transmembrane helix</keyword>
<dbReference type="EMBL" id="JABBGG010000001">
    <property type="protein sequence ID" value="NML59924.1"/>
    <property type="molecule type" value="Genomic_DNA"/>
</dbReference>
<keyword evidence="2" id="KW-0378">Hydrolase</keyword>
<dbReference type="InterPro" id="IPR053170">
    <property type="entry name" value="Transcription_regulator"/>
</dbReference>
<sequence>MDNLTHSLTGLAVGEFISRSLPPEADEANQRTRRRLLLVSCWAASNFPDLDLVLTPLLPAPLGYLLHHRGHTHTLLYALPQALLLAAMLWLLWPAARKLLATSTQARRGLLLSIGAGFLLHMSMDYLNSYGVHPFYPFDPRWFYGDMVFIIEPLFWIAFGVPLAMTAMRRISRRVLLCMLIGVPLAFTVSGHLHPASTIALALLAIALGVIERRAGSGGRQGLLAAFGAAAAFIMLQSVSSDAGKSEIAGQLRLRDPGTRVADVAMSAFPSNPLCWAFVAVEHKGAGFRVSRGVASIAPGLMPAASCPAALAQPGAQRALSPAVAIVWQQQGTLAELRNRQQQDCYFDAWLRFARTPALNAENATDVRFGDNPDGNFATIRYASFAGKPCPAGVPAWGYPRSDLLGIDR</sequence>
<proteinExistence type="predicted"/>
<dbReference type="Pfam" id="PF04307">
    <property type="entry name" value="YdjM"/>
    <property type="match status" value="1"/>
</dbReference>
<organism evidence="2 3">
    <name type="scientific">Massilia polaris</name>
    <dbReference type="NCBI Taxonomy" id="2728846"/>
    <lineage>
        <taxon>Bacteria</taxon>
        <taxon>Pseudomonadati</taxon>
        <taxon>Pseudomonadota</taxon>
        <taxon>Betaproteobacteria</taxon>
        <taxon>Burkholderiales</taxon>
        <taxon>Oxalobacteraceae</taxon>
        <taxon>Telluria group</taxon>
        <taxon>Massilia</taxon>
    </lineage>
</organism>
<feature type="transmembrane region" description="Helical" evidence="1">
    <location>
        <begin position="142"/>
        <end position="164"/>
    </location>
</feature>
<dbReference type="Proteomes" id="UP000583752">
    <property type="component" value="Unassembled WGS sequence"/>
</dbReference>
<keyword evidence="3" id="KW-1185">Reference proteome</keyword>